<comment type="caution">
    <text evidence="2">The sequence shown here is derived from an EMBL/GenBank/DDBJ whole genome shotgun (WGS) entry which is preliminary data.</text>
</comment>
<keyword evidence="3" id="KW-1185">Reference proteome</keyword>
<dbReference type="AlphaFoldDB" id="A0A4C1SUR4"/>
<dbReference type="EMBL" id="BGZK01000020">
    <property type="protein sequence ID" value="GBP05983.1"/>
    <property type="molecule type" value="Genomic_DNA"/>
</dbReference>
<evidence type="ECO:0000256" key="1">
    <source>
        <dbReference type="SAM" id="MobiDB-lite"/>
    </source>
</evidence>
<name>A0A4C1SUR4_EUMVA</name>
<proteinExistence type="predicted"/>
<feature type="region of interest" description="Disordered" evidence="1">
    <location>
        <begin position="1"/>
        <end position="57"/>
    </location>
</feature>
<accession>A0A4C1SUR4</accession>
<organism evidence="2 3">
    <name type="scientific">Eumeta variegata</name>
    <name type="common">Bagworm moth</name>
    <name type="synonym">Eumeta japonica</name>
    <dbReference type="NCBI Taxonomy" id="151549"/>
    <lineage>
        <taxon>Eukaryota</taxon>
        <taxon>Metazoa</taxon>
        <taxon>Ecdysozoa</taxon>
        <taxon>Arthropoda</taxon>
        <taxon>Hexapoda</taxon>
        <taxon>Insecta</taxon>
        <taxon>Pterygota</taxon>
        <taxon>Neoptera</taxon>
        <taxon>Endopterygota</taxon>
        <taxon>Lepidoptera</taxon>
        <taxon>Glossata</taxon>
        <taxon>Ditrysia</taxon>
        <taxon>Tineoidea</taxon>
        <taxon>Psychidae</taxon>
        <taxon>Oiketicinae</taxon>
        <taxon>Eumeta</taxon>
    </lineage>
</organism>
<dbReference type="Proteomes" id="UP000299102">
    <property type="component" value="Unassembled WGS sequence"/>
</dbReference>
<evidence type="ECO:0000313" key="3">
    <source>
        <dbReference type="Proteomes" id="UP000299102"/>
    </source>
</evidence>
<evidence type="ECO:0000313" key="2">
    <source>
        <dbReference type="EMBL" id="GBP05983.1"/>
    </source>
</evidence>
<reference evidence="2 3" key="1">
    <citation type="journal article" date="2019" name="Commun. Biol.">
        <title>The bagworm genome reveals a unique fibroin gene that provides high tensile strength.</title>
        <authorList>
            <person name="Kono N."/>
            <person name="Nakamura H."/>
            <person name="Ohtoshi R."/>
            <person name="Tomita M."/>
            <person name="Numata K."/>
            <person name="Arakawa K."/>
        </authorList>
    </citation>
    <scope>NUCLEOTIDE SEQUENCE [LARGE SCALE GENOMIC DNA]</scope>
</reference>
<protein>
    <submittedName>
        <fullName evidence="2">Uncharacterized protein</fullName>
    </submittedName>
</protein>
<sequence>MSKNKIKGCMRGSPSESRRDQVYSPLYARLMGVNETTADETRQSTPPSPLPPPSPPDVISLILAYVAS</sequence>
<gene>
    <name evidence="2" type="ORF">EVAR_3245_1</name>
</gene>
<feature type="compositionally biased region" description="Pro residues" evidence="1">
    <location>
        <begin position="46"/>
        <end position="56"/>
    </location>
</feature>